<feature type="domain" description="Beta-lactamase-related" evidence="1">
    <location>
        <begin position="8"/>
        <end position="325"/>
    </location>
</feature>
<dbReference type="PANTHER" id="PTHR46825:SF7">
    <property type="entry name" value="D-ALANYL-D-ALANINE CARBOXYPEPTIDASE"/>
    <property type="match status" value="1"/>
</dbReference>
<dbReference type="SUPFAM" id="SSF56601">
    <property type="entry name" value="beta-lactamase/transpeptidase-like"/>
    <property type="match status" value="1"/>
</dbReference>
<evidence type="ECO:0000259" key="1">
    <source>
        <dbReference type="Pfam" id="PF00144"/>
    </source>
</evidence>
<comment type="caution">
    <text evidence="2">The sequence shown here is derived from an EMBL/GenBank/DDBJ whole genome shotgun (WGS) entry which is preliminary data.</text>
</comment>
<proteinExistence type="predicted"/>
<dbReference type="InterPro" id="IPR050491">
    <property type="entry name" value="AmpC-like"/>
</dbReference>
<sequence>MPDPDGDRLVRAVAGAADRHGAAVVAVTRQGTTSVHCTGLADPARGLPADQRTRFEIGSLTKTFTVLLFAVLVAEGRVDLHEPLVRHLPADTLPADPDAQRITAYHLATHTSGLPHHPPRLRPWNLPVLTTNPYSRYQREHLFAHLSRARLSHPPGTATAYSNLAVGLLGHLIEDAAGDTYGNLLREKVLTPLDLTDTTGDPALPQALGHWHGRPRPPNRVPAIPAAGGLRSSAHDLTRYLHHLIEPGADLPRPLRSALHIVLHPPADPGTPLIWHTRTVHGRALYSHPGGTRGHSAFIGFCPRAAVTVVALTSNGHTRKSTFIRDSRRLLRHHAST</sequence>
<dbReference type="OrthoDB" id="3171327at2"/>
<accession>A0A4R5C4L4</accession>
<dbReference type="Pfam" id="PF00144">
    <property type="entry name" value="Beta-lactamase"/>
    <property type="match status" value="1"/>
</dbReference>
<name>A0A4R5C4L4_9ACTN</name>
<dbReference type="PANTHER" id="PTHR46825">
    <property type="entry name" value="D-ALANYL-D-ALANINE-CARBOXYPEPTIDASE/ENDOPEPTIDASE AMPH"/>
    <property type="match status" value="1"/>
</dbReference>
<organism evidence="2 3">
    <name type="scientific">Actinomadura rubrisoli</name>
    <dbReference type="NCBI Taxonomy" id="2530368"/>
    <lineage>
        <taxon>Bacteria</taxon>
        <taxon>Bacillati</taxon>
        <taxon>Actinomycetota</taxon>
        <taxon>Actinomycetes</taxon>
        <taxon>Streptosporangiales</taxon>
        <taxon>Thermomonosporaceae</taxon>
        <taxon>Actinomadura</taxon>
    </lineage>
</organism>
<dbReference type="EMBL" id="SMKU01000018">
    <property type="protein sequence ID" value="TDD94641.1"/>
    <property type="molecule type" value="Genomic_DNA"/>
</dbReference>
<keyword evidence="2" id="KW-0378">Hydrolase</keyword>
<evidence type="ECO:0000313" key="3">
    <source>
        <dbReference type="Proteomes" id="UP000294513"/>
    </source>
</evidence>
<dbReference type="Proteomes" id="UP000294513">
    <property type="component" value="Unassembled WGS sequence"/>
</dbReference>
<keyword evidence="3" id="KW-1185">Reference proteome</keyword>
<dbReference type="RefSeq" id="WP_131889988.1">
    <property type="nucleotide sequence ID" value="NZ_SMKU01000018.1"/>
</dbReference>
<dbReference type="AlphaFoldDB" id="A0A4R5C4L4"/>
<dbReference type="InterPro" id="IPR012338">
    <property type="entry name" value="Beta-lactam/transpept-like"/>
</dbReference>
<reference evidence="2 3" key="1">
    <citation type="submission" date="2019-03" db="EMBL/GenBank/DDBJ databases">
        <title>Draft genome sequences of novel Actinobacteria.</title>
        <authorList>
            <person name="Sahin N."/>
            <person name="Ay H."/>
            <person name="Saygin H."/>
        </authorList>
    </citation>
    <scope>NUCLEOTIDE SEQUENCE [LARGE SCALE GENOMIC DNA]</scope>
    <source>
        <strain evidence="2 3">H3C3</strain>
    </source>
</reference>
<evidence type="ECO:0000313" key="2">
    <source>
        <dbReference type="EMBL" id="TDD94641.1"/>
    </source>
</evidence>
<dbReference type="Gene3D" id="3.40.710.10">
    <property type="entry name" value="DD-peptidase/beta-lactamase superfamily"/>
    <property type="match status" value="1"/>
</dbReference>
<protein>
    <submittedName>
        <fullName evidence="2">Class A beta-lactamase-related serine hydrolase</fullName>
    </submittedName>
</protein>
<gene>
    <name evidence="2" type="ORF">E1298_06570</name>
</gene>
<dbReference type="InterPro" id="IPR001466">
    <property type="entry name" value="Beta-lactam-related"/>
</dbReference>
<dbReference type="GO" id="GO:0016787">
    <property type="term" value="F:hydrolase activity"/>
    <property type="evidence" value="ECO:0007669"/>
    <property type="project" value="UniProtKB-KW"/>
</dbReference>